<dbReference type="PANTHER" id="PTHR13130">
    <property type="entry name" value="34 KDA TRANSCRIPTIONAL CO-ACTIVATOR-RELATED"/>
    <property type="match status" value="1"/>
</dbReference>
<sequence>MDAATKKKLKDQTIHQTGEACANMIVGIRQLRLSVLDLFNTIANTGVDPEKNHQQYQHQLQAQHQNMTHHHQQQQQHQSSNPNSKLYNQQTISTLATSHTLCTASNPPPIVQKQLEHRQQTDLIQYVDQMISSITNIIRGLDQDVAILMQNNNLINAGESVQLGMDSSLDKHNLFMDLCSSYKTLSRLHDYSANCHALLHQQSLKRVHKRLDAPMNNQHQQNSALASQHLMQQLQPSQQSSLAAARSESVVATFNPYIYKICPSKVTSMLENLLKNFEHLEGAYSQPFGISTGVLQISINKVLKAILLMRGIVIDAVIVKAHHESFSNRASRTGTSASLLAAYAYDQSASNNSVNNQFVDPDTDEIDLWSESKYNVFRRLTHQANAAVLHFQYPTVPEIAVKTFLAWFNSYSNLFTATCSRCNTRLRKFMPPICRDFCQGFHAHHDSCR</sequence>
<proteinExistence type="inferred from homology"/>
<evidence type="ECO:0000256" key="1">
    <source>
        <dbReference type="ARBA" id="ARBA00004123"/>
    </source>
</evidence>
<protein>
    <submittedName>
        <fullName evidence="7">Mediator of RNA polymerase II transcription subunit 27</fullName>
    </submittedName>
</protein>
<evidence type="ECO:0000256" key="4">
    <source>
        <dbReference type="ARBA" id="ARBA00023163"/>
    </source>
</evidence>
<dbReference type="PANTHER" id="PTHR13130:SF4">
    <property type="entry name" value="MEDIATOR OF RNA POLYMERASE II TRANSCRIPTION SUBUNIT 27"/>
    <property type="match status" value="1"/>
</dbReference>
<evidence type="ECO:0000256" key="6">
    <source>
        <dbReference type="SAM" id="MobiDB-lite"/>
    </source>
</evidence>
<gene>
    <name evidence="7" type="primary">Med27</name>
    <name evidence="7" type="ORF">g.4514</name>
</gene>
<dbReference type="AlphaFoldDB" id="A0A6G1SK14"/>
<feature type="compositionally biased region" description="Low complexity" evidence="6">
    <location>
        <begin position="54"/>
        <end position="66"/>
    </location>
</feature>
<dbReference type="EMBL" id="GGYP01005948">
    <property type="protein sequence ID" value="MDE50719.1"/>
    <property type="molecule type" value="Transcribed_RNA"/>
</dbReference>
<reference evidence="7" key="1">
    <citation type="submission" date="2018-10" db="EMBL/GenBank/DDBJ databases">
        <title>Transcriptome assembly of Aceria tosichella (Wheat curl mite) Type 2.</title>
        <authorList>
            <person name="Scully E.D."/>
            <person name="Geib S.M."/>
            <person name="Palmer N.A."/>
            <person name="Gupta A.K."/>
            <person name="Sarath G."/>
            <person name="Tatineni S."/>
        </authorList>
    </citation>
    <scope>NUCLEOTIDE SEQUENCE</scope>
    <source>
        <strain evidence="7">LincolnNE</strain>
    </source>
</reference>
<dbReference type="GO" id="GO:0006357">
    <property type="term" value="P:regulation of transcription by RNA polymerase II"/>
    <property type="evidence" value="ECO:0007669"/>
    <property type="project" value="TreeGrafter"/>
</dbReference>
<dbReference type="InterPro" id="IPR021627">
    <property type="entry name" value="Mediator_Med27"/>
</dbReference>
<evidence type="ECO:0000256" key="3">
    <source>
        <dbReference type="ARBA" id="ARBA00023015"/>
    </source>
</evidence>
<keyword evidence="4" id="KW-0804">Transcription</keyword>
<feature type="region of interest" description="Disordered" evidence="6">
    <location>
        <begin position="49"/>
        <end position="85"/>
    </location>
</feature>
<name>A0A6G1SK14_9ACAR</name>
<comment type="similarity">
    <text evidence="2">Belongs to the Mediator complex subunit 27 family.</text>
</comment>
<organism evidence="7">
    <name type="scientific">Aceria tosichella</name>
    <name type="common">wheat curl mite</name>
    <dbReference type="NCBI Taxonomy" id="561515"/>
    <lineage>
        <taxon>Eukaryota</taxon>
        <taxon>Metazoa</taxon>
        <taxon>Ecdysozoa</taxon>
        <taxon>Arthropoda</taxon>
        <taxon>Chelicerata</taxon>
        <taxon>Arachnida</taxon>
        <taxon>Acari</taxon>
        <taxon>Acariformes</taxon>
        <taxon>Trombidiformes</taxon>
        <taxon>Prostigmata</taxon>
        <taxon>Eupodina</taxon>
        <taxon>Eriophyoidea</taxon>
        <taxon>Eriophyidae</taxon>
        <taxon>Eriophyinae</taxon>
        <taxon>Aceriini</taxon>
        <taxon>Aceria</taxon>
    </lineage>
</organism>
<comment type="subcellular location">
    <subcellularLocation>
        <location evidence="1">Nucleus</location>
    </subcellularLocation>
</comment>
<keyword evidence="3" id="KW-0805">Transcription regulation</keyword>
<dbReference type="GO" id="GO:0003713">
    <property type="term" value="F:transcription coactivator activity"/>
    <property type="evidence" value="ECO:0007669"/>
    <property type="project" value="TreeGrafter"/>
</dbReference>
<keyword evidence="5" id="KW-0539">Nucleus</keyword>
<evidence type="ECO:0000256" key="2">
    <source>
        <dbReference type="ARBA" id="ARBA00008048"/>
    </source>
</evidence>
<evidence type="ECO:0000313" key="7">
    <source>
        <dbReference type="EMBL" id="MDE50719.1"/>
    </source>
</evidence>
<evidence type="ECO:0000256" key="5">
    <source>
        <dbReference type="ARBA" id="ARBA00023242"/>
    </source>
</evidence>
<accession>A0A6G1SK14</accession>
<dbReference type="GO" id="GO:0016592">
    <property type="term" value="C:mediator complex"/>
    <property type="evidence" value="ECO:0007669"/>
    <property type="project" value="InterPro"/>
</dbReference>
<dbReference type="Pfam" id="PF11571">
    <property type="entry name" value="Med27"/>
    <property type="match status" value="1"/>
</dbReference>